<keyword evidence="2" id="KW-0418">Kinase</keyword>
<organism evidence="2 3">
    <name type="scientific">Pannonibacter indicus</name>
    <dbReference type="NCBI Taxonomy" id="466044"/>
    <lineage>
        <taxon>Bacteria</taxon>
        <taxon>Pseudomonadati</taxon>
        <taxon>Pseudomonadota</taxon>
        <taxon>Alphaproteobacteria</taxon>
        <taxon>Hyphomicrobiales</taxon>
        <taxon>Stappiaceae</taxon>
        <taxon>Pannonibacter</taxon>
    </lineage>
</organism>
<evidence type="ECO:0000259" key="1">
    <source>
        <dbReference type="Pfam" id="PF01636"/>
    </source>
</evidence>
<gene>
    <name evidence="2" type="ORF">Ga0061067_101299</name>
</gene>
<dbReference type="SUPFAM" id="SSF56112">
    <property type="entry name" value="Protein kinase-like (PK-like)"/>
    <property type="match status" value="1"/>
</dbReference>
<dbReference type="AlphaFoldDB" id="A0A0K6HMS4"/>
<dbReference type="InterPro" id="IPR002575">
    <property type="entry name" value="Aminoglycoside_PTrfase"/>
</dbReference>
<dbReference type="CDD" id="cd05151">
    <property type="entry name" value="ChoK-like"/>
    <property type="match status" value="1"/>
</dbReference>
<dbReference type="PANTHER" id="PTHR40086">
    <property type="entry name" value="PHOSPHOTRANSFERASE YTMP-RELATED"/>
    <property type="match status" value="1"/>
</dbReference>
<protein>
    <submittedName>
        <fullName evidence="2">Thiamine kinase and related kinases</fullName>
    </submittedName>
</protein>
<dbReference type="GO" id="GO:0016301">
    <property type="term" value="F:kinase activity"/>
    <property type="evidence" value="ECO:0007669"/>
    <property type="project" value="UniProtKB-KW"/>
</dbReference>
<reference evidence="3" key="1">
    <citation type="submission" date="2015-08" db="EMBL/GenBank/DDBJ databases">
        <authorList>
            <person name="Varghese N."/>
        </authorList>
    </citation>
    <scope>NUCLEOTIDE SEQUENCE [LARGE SCALE GENOMIC DNA]</scope>
    <source>
        <strain evidence="3">DSM 23407</strain>
    </source>
</reference>
<name>A0A0K6HMS4_9HYPH</name>
<keyword evidence="2" id="KW-0808">Transferase</keyword>
<accession>A0A0K6HMS4</accession>
<dbReference type="Proteomes" id="UP000183900">
    <property type="component" value="Unassembled WGS sequence"/>
</dbReference>
<dbReference type="Pfam" id="PF01636">
    <property type="entry name" value="APH"/>
    <property type="match status" value="1"/>
</dbReference>
<dbReference type="Gene3D" id="3.90.1200.10">
    <property type="match status" value="1"/>
</dbReference>
<dbReference type="PANTHER" id="PTHR40086:SF1">
    <property type="entry name" value="CELL CYCLE REGULATOR CCRZ"/>
    <property type="match status" value="1"/>
</dbReference>
<evidence type="ECO:0000313" key="3">
    <source>
        <dbReference type="Proteomes" id="UP000183900"/>
    </source>
</evidence>
<proteinExistence type="predicted"/>
<sequence length="317" mass="33251">MLPAPLPWFPFMPDLPPQPLPAPLAAALAACPPLAGALRREAGDRLQVAAVSGLSNHVYRLTGEAGSFVLRVERAENRGLVDRQTEAEFSRVSERLGLGPRVILAVPEQGVMLIEAVPDAHPLAAADVAGAELLGALLARLHGAAAAFGGLARPPVFVPSQRLREMILAAEADGAAPEDLAFLRDAASDLAAVPQVSPAPCHCDLVPGNILSDGRRLWLIDWEYAGWSDPAWDLAYAVLECGLDAAAETALLAAHAAGLAHGEDPDVMRQRVAAMKPVCDGISALWALGQAARGNDAADFRAFAAQRLARARHSANV</sequence>
<dbReference type="Gene3D" id="3.30.200.20">
    <property type="entry name" value="Phosphorylase Kinase, domain 1"/>
    <property type="match status" value="1"/>
</dbReference>
<evidence type="ECO:0000313" key="2">
    <source>
        <dbReference type="EMBL" id="CUA92131.1"/>
    </source>
</evidence>
<dbReference type="InterPro" id="IPR052077">
    <property type="entry name" value="CcrZ_PhaseVar_Mediator"/>
</dbReference>
<keyword evidence="3" id="KW-1185">Reference proteome</keyword>
<dbReference type="EMBL" id="CYHE01000001">
    <property type="protein sequence ID" value="CUA92131.1"/>
    <property type="molecule type" value="Genomic_DNA"/>
</dbReference>
<feature type="domain" description="Aminoglycoside phosphotransferase" evidence="1">
    <location>
        <begin position="52"/>
        <end position="269"/>
    </location>
</feature>
<dbReference type="InterPro" id="IPR011009">
    <property type="entry name" value="Kinase-like_dom_sf"/>
</dbReference>